<keyword evidence="3" id="KW-1185">Reference proteome</keyword>
<evidence type="ECO:0000256" key="1">
    <source>
        <dbReference type="SAM" id="MobiDB-lite"/>
    </source>
</evidence>
<sequence length="192" mass="21519">MAAGAGTMAAGTGTEAGNMAAVAGTGILALHLPVNFWKICGPPKARPDPRKGMNVTSFYASSRKKRVELALPVDVSQDELEISSDEDELQAHLQGEYERDENYEPENEDENEDQDEDQDEDEEKDEDSKVPLQPTPKRAKRLEWKNCRNILPVPKWKGSLPKATERKSPIEYFRDDLLTKTCITNMVDQTNL</sequence>
<feature type="region of interest" description="Disordered" evidence="1">
    <location>
        <begin position="75"/>
        <end position="143"/>
    </location>
</feature>
<reference evidence="2 3" key="1">
    <citation type="submission" date="2020-03" db="EMBL/GenBank/DDBJ databases">
        <title>Dissostichus mawsoni Genome sequencing and assembly.</title>
        <authorList>
            <person name="Park H."/>
        </authorList>
    </citation>
    <scope>NUCLEOTIDE SEQUENCE [LARGE SCALE GENOMIC DNA]</scope>
    <source>
        <strain evidence="2">DM0001</strain>
        <tissue evidence="2">Muscle</tissue>
    </source>
</reference>
<accession>A0A7J5XM11</accession>
<feature type="compositionally biased region" description="Acidic residues" evidence="1">
    <location>
        <begin position="76"/>
        <end position="88"/>
    </location>
</feature>
<evidence type="ECO:0000313" key="3">
    <source>
        <dbReference type="Proteomes" id="UP000518266"/>
    </source>
</evidence>
<comment type="caution">
    <text evidence="2">The sequence shown here is derived from an EMBL/GenBank/DDBJ whole genome shotgun (WGS) entry which is preliminary data.</text>
</comment>
<feature type="compositionally biased region" description="Acidic residues" evidence="1">
    <location>
        <begin position="103"/>
        <end position="125"/>
    </location>
</feature>
<dbReference type="AlphaFoldDB" id="A0A7J5XM11"/>
<dbReference type="Proteomes" id="UP000518266">
    <property type="component" value="Unassembled WGS sequence"/>
</dbReference>
<gene>
    <name evidence="2" type="ORF">F7725_009395</name>
</gene>
<dbReference type="EMBL" id="JAAKFY010000022">
    <property type="protein sequence ID" value="KAF3837627.1"/>
    <property type="molecule type" value="Genomic_DNA"/>
</dbReference>
<evidence type="ECO:0000313" key="2">
    <source>
        <dbReference type="EMBL" id="KAF3837627.1"/>
    </source>
</evidence>
<name>A0A7J5XM11_DISMA</name>
<protein>
    <submittedName>
        <fullName evidence="2">Uncharacterized protein</fullName>
    </submittedName>
</protein>
<organism evidence="2 3">
    <name type="scientific">Dissostichus mawsoni</name>
    <name type="common">Antarctic cod</name>
    <dbReference type="NCBI Taxonomy" id="36200"/>
    <lineage>
        <taxon>Eukaryota</taxon>
        <taxon>Metazoa</taxon>
        <taxon>Chordata</taxon>
        <taxon>Craniata</taxon>
        <taxon>Vertebrata</taxon>
        <taxon>Euteleostomi</taxon>
        <taxon>Actinopterygii</taxon>
        <taxon>Neopterygii</taxon>
        <taxon>Teleostei</taxon>
        <taxon>Neoteleostei</taxon>
        <taxon>Acanthomorphata</taxon>
        <taxon>Eupercaria</taxon>
        <taxon>Perciformes</taxon>
        <taxon>Notothenioidei</taxon>
        <taxon>Nototheniidae</taxon>
        <taxon>Dissostichus</taxon>
    </lineage>
</organism>
<proteinExistence type="predicted"/>